<proteinExistence type="predicted"/>
<protein>
    <submittedName>
        <fullName evidence="1">Uncharacterized protein</fullName>
    </submittedName>
</protein>
<evidence type="ECO:0000313" key="2">
    <source>
        <dbReference type="Proteomes" id="UP000189443"/>
    </source>
</evidence>
<name>A0A1S6J8B0_9ACTN</name>
<dbReference type="AlphaFoldDB" id="A0A1S6J8B0"/>
<dbReference type="Proteomes" id="UP000189443">
    <property type="component" value="Chromosome"/>
</dbReference>
<sequence>MSSHTDGSGSGVLVSVAEVLGDGFAGADVVVSDPLGAGVPSLSDSLGDVLTELLGAGVVSLADSLWDDDSPADGLVAGALVELLAEADGDGDVSPVA</sequence>
<gene>
    <name evidence="1" type="ORF">B1H29_14575</name>
</gene>
<organism evidence="1 2">
    <name type="scientific">Streptomyces pactum</name>
    <dbReference type="NCBI Taxonomy" id="68249"/>
    <lineage>
        <taxon>Bacteria</taxon>
        <taxon>Bacillati</taxon>
        <taxon>Actinomycetota</taxon>
        <taxon>Actinomycetes</taxon>
        <taxon>Kitasatosporales</taxon>
        <taxon>Streptomycetaceae</taxon>
        <taxon>Streptomyces</taxon>
    </lineage>
</organism>
<dbReference type="KEGG" id="spac:B1H29_14575"/>
<dbReference type="EMBL" id="CP019724">
    <property type="protein sequence ID" value="AQS67990.1"/>
    <property type="molecule type" value="Genomic_DNA"/>
</dbReference>
<reference evidence="1 2" key="1">
    <citation type="submission" date="2017-02" db="EMBL/GenBank/DDBJ databases">
        <title>Streptomyces pactum ACT12 Genome sequencing and assembly.</title>
        <authorList>
            <person name="Xue Q."/>
            <person name="Yan X."/>
            <person name="Jia L."/>
            <person name="Yan H."/>
        </authorList>
    </citation>
    <scope>NUCLEOTIDE SEQUENCE [LARGE SCALE GENOMIC DNA]</scope>
    <source>
        <strain evidence="1 2">ACT12</strain>
    </source>
</reference>
<accession>A0A1S6J8B0</accession>
<evidence type="ECO:0000313" key="1">
    <source>
        <dbReference type="EMBL" id="AQS67990.1"/>
    </source>
</evidence>
<keyword evidence="2" id="KW-1185">Reference proteome</keyword>